<evidence type="ECO:0000313" key="3">
    <source>
        <dbReference type="Proteomes" id="UP000281406"/>
    </source>
</evidence>
<feature type="region of interest" description="Disordered" evidence="1">
    <location>
        <begin position="83"/>
        <end position="104"/>
    </location>
</feature>
<proteinExistence type="predicted"/>
<dbReference type="AlphaFoldDB" id="A0A3N0Z100"/>
<evidence type="ECO:0000256" key="1">
    <source>
        <dbReference type="SAM" id="MobiDB-lite"/>
    </source>
</evidence>
<protein>
    <submittedName>
        <fullName evidence="2">Uncharacterized protein</fullName>
    </submittedName>
</protein>
<name>A0A3N0Z100_ANAGA</name>
<reference evidence="2 3" key="1">
    <citation type="submission" date="2018-10" db="EMBL/GenBank/DDBJ databases">
        <title>Genome assembly for a Yunnan-Guizhou Plateau 3E fish, Anabarilius grahami (Regan), and its evolutionary and genetic applications.</title>
        <authorList>
            <person name="Jiang W."/>
        </authorList>
    </citation>
    <scope>NUCLEOTIDE SEQUENCE [LARGE SCALE GENOMIC DNA]</scope>
    <source>
        <strain evidence="2">AG-KIZ</strain>
        <tissue evidence="2">Muscle</tissue>
    </source>
</reference>
<dbReference type="Proteomes" id="UP000281406">
    <property type="component" value="Unassembled WGS sequence"/>
</dbReference>
<feature type="compositionally biased region" description="Pro residues" evidence="1">
    <location>
        <begin position="93"/>
        <end position="104"/>
    </location>
</feature>
<keyword evidence="3" id="KW-1185">Reference proteome</keyword>
<sequence>MDIPAVALLCLEQTDRSLESHTRDFLELACLTHFPDRSLCVFYISSLSERSRTRLPGSGPPEDFAAFVEWVLVCNSSPFTIGPAEDDFATSPTPLPETNQPPPANYATETLFEPTADCGDQPPERDEPVPRIRTECFIASEPRPLTQSDQVREPATPFVVEGVIVELEGWEESPAHDTTAVEVSILNSGHYFEELKDLFEPGLIDFFEKR</sequence>
<dbReference type="EMBL" id="RJVU01018281">
    <property type="protein sequence ID" value="ROL51942.1"/>
    <property type="molecule type" value="Genomic_DNA"/>
</dbReference>
<gene>
    <name evidence="2" type="ORF">DPX16_19461</name>
</gene>
<dbReference type="OrthoDB" id="8964191at2759"/>
<accession>A0A3N0Z100</accession>
<organism evidence="2 3">
    <name type="scientific">Anabarilius grahami</name>
    <name type="common">Kanglang fish</name>
    <name type="synonym">Barilius grahami</name>
    <dbReference type="NCBI Taxonomy" id="495550"/>
    <lineage>
        <taxon>Eukaryota</taxon>
        <taxon>Metazoa</taxon>
        <taxon>Chordata</taxon>
        <taxon>Craniata</taxon>
        <taxon>Vertebrata</taxon>
        <taxon>Euteleostomi</taxon>
        <taxon>Actinopterygii</taxon>
        <taxon>Neopterygii</taxon>
        <taxon>Teleostei</taxon>
        <taxon>Ostariophysi</taxon>
        <taxon>Cypriniformes</taxon>
        <taxon>Xenocyprididae</taxon>
        <taxon>Xenocypridinae</taxon>
        <taxon>Xenocypridinae incertae sedis</taxon>
        <taxon>Anabarilius</taxon>
    </lineage>
</organism>
<evidence type="ECO:0000313" key="2">
    <source>
        <dbReference type="EMBL" id="ROL51942.1"/>
    </source>
</evidence>
<comment type="caution">
    <text evidence="2">The sequence shown here is derived from an EMBL/GenBank/DDBJ whole genome shotgun (WGS) entry which is preliminary data.</text>
</comment>